<evidence type="ECO:0000256" key="5">
    <source>
        <dbReference type="ARBA" id="ARBA00023128"/>
    </source>
</evidence>
<keyword evidence="3" id="KW-0809">Transit peptide</keyword>
<dbReference type="AlphaFoldDB" id="A0A0K0E9E4"/>
<dbReference type="SUPFAM" id="SSF64602">
    <property type="entry name" value="F1 ATPase inhibitor, IF1, C-terminal domain"/>
    <property type="match status" value="1"/>
</dbReference>
<dbReference type="Pfam" id="PF04568">
    <property type="entry name" value="IATP"/>
    <property type="match status" value="1"/>
</dbReference>
<evidence type="ECO:0000256" key="3">
    <source>
        <dbReference type="ARBA" id="ARBA00022946"/>
    </source>
</evidence>
<protein>
    <recommendedName>
        <fullName evidence="6">ATPase inhibitor, mitochondrial</fullName>
    </recommendedName>
</protein>
<dbReference type="WBParaSite" id="TCONS_00002833.p1">
    <property type="protein sequence ID" value="TCONS_00002833.p1"/>
    <property type="gene ID" value="XLOC_002630"/>
</dbReference>
<keyword evidence="4 7" id="KW-0175">Coiled coil</keyword>
<evidence type="ECO:0000256" key="1">
    <source>
        <dbReference type="ARBA" id="ARBA00004173"/>
    </source>
</evidence>
<sequence>MLNNCARATSRMTSIRMCTSKPGTGGTGSIREAGGAFADMGKAREEQFFHKLQKEQLKKMHEHLENEIKNHKKQAEEHNAAIKRNEEKLKELQAAAEEYKE</sequence>
<comment type="function">
    <text evidence="6">Thought to be a regulatory component of the ATP-synthesizing complex in the mitochondria.</text>
</comment>
<feature type="coiled-coil region" evidence="7">
    <location>
        <begin position="54"/>
        <end position="98"/>
    </location>
</feature>
<name>A0A0K0E9E4_STRER</name>
<reference evidence="9" key="1">
    <citation type="submission" date="2015-08" db="UniProtKB">
        <authorList>
            <consortium name="WormBaseParasite"/>
        </authorList>
    </citation>
    <scope>IDENTIFICATION</scope>
</reference>
<accession>A0A0K0E9E4</accession>
<proteinExistence type="inferred from homology"/>
<dbReference type="InterPro" id="IPR007648">
    <property type="entry name" value="ATPase_inhibitor_mt"/>
</dbReference>
<evidence type="ECO:0000256" key="4">
    <source>
        <dbReference type="ARBA" id="ARBA00023054"/>
    </source>
</evidence>
<dbReference type="Gene3D" id="1.20.5.500">
    <property type="entry name" value="Single helix bin"/>
    <property type="match status" value="1"/>
</dbReference>
<dbReference type="GO" id="GO:0005739">
    <property type="term" value="C:mitochondrion"/>
    <property type="evidence" value="ECO:0007669"/>
    <property type="project" value="UniProtKB-SubCell"/>
</dbReference>
<dbReference type="Proteomes" id="UP000035681">
    <property type="component" value="Unplaced"/>
</dbReference>
<organism evidence="9">
    <name type="scientific">Strongyloides stercoralis</name>
    <name type="common">Threadworm</name>
    <dbReference type="NCBI Taxonomy" id="6248"/>
    <lineage>
        <taxon>Eukaryota</taxon>
        <taxon>Metazoa</taxon>
        <taxon>Ecdysozoa</taxon>
        <taxon>Nematoda</taxon>
        <taxon>Chromadorea</taxon>
        <taxon>Rhabditida</taxon>
        <taxon>Tylenchina</taxon>
        <taxon>Panagrolaimomorpha</taxon>
        <taxon>Strongyloidoidea</taxon>
        <taxon>Strongyloididae</taxon>
        <taxon>Strongyloides</taxon>
    </lineage>
</organism>
<keyword evidence="8" id="KW-1185">Reference proteome</keyword>
<evidence type="ECO:0000313" key="8">
    <source>
        <dbReference type="Proteomes" id="UP000035681"/>
    </source>
</evidence>
<dbReference type="PANTHER" id="PTHR48417:SF1">
    <property type="entry name" value="ATP SYNTHASE F1 SUBUNIT EPSILON"/>
    <property type="match status" value="1"/>
</dbReference>
<comment type="subcellular location">
    <subcellularLocation>
        <location evidence="1 6">Mitochondrion</location>
    </subcellularLocation>
</comment>
<dbReference type="PANTHER" id="PTHR48417">
    <property type="entry name" value="ATP SYNTHASE F1 SUBUNIT EPSILON"/>
    <property type="match status" value="1"/>
</dbReference>
<evidence type="ECO:0000256" key="7">
    <source>
        <dbReference type="SAM" id="Coils"/>
    </source>
</evidence>
<dbReference type="WBParaSite" id="SSTP_0000612700.1">
    <property type="protein sequence ID" value="SSTP_0000612700.1"/>
    <property type="gene ID" value="SSTP_0000612700"/>
</dbReference>
<evidence type="ECO:0000256" key="2">
    <source>
        <dbReference type="ARBA" id="ARBA00010901"/>
    </source>
</evidence>
<evidence type="ECO:0000313" key="9">
    <source>
        <dbReference type="WBParaSite" id="SSTP_0000612700.1"/>
    </source>
</evidence>
<keyword evidence="5 6" id="KW-0496">Mitochondrion</keyword>
<comment type="similarity">
    <text evidence="2 6">Belongs to the ATPase inhibitor family.</text>
</comment>
<dbReference type="GO" id="GO:0042030">
    <property type="term" value="F:ATPase inhibitor activity"/>
    <property type="evidence" value="ECO:0007669"/>
    <property type="project" value="InterPro"/>
</dbReference>
<evidence type="ECO:0000256" key="6">
    <source>
        <dbReference type="RuleBase" id="RU368087"/>
    </source>
</evidence>